<dbReference type="SUPFAM" id="SSF55248">
    <property type="entry name" value="PCD-like"/>
    <property type="match status" value="1"/>
</dbReference>
<accession>A0AAE3ZBM6</accession>
<dbReference type="Proteomes" id="UP001180845">
    <property type="component" value="Unassembled WGS sequence"/>
</dbReference>
<comment type="caution">
    <text evidence="6">The sequence shown here is derived from an EMBL/GenBank/DDBJ whole genome shotgun (WGS) entry which is preliminary data.</text>
</comment>
<gene>
    <name evidence="6" type="ORF">JOF55_000443</name>
</gene>
<protein>
    <recommendedName>
        <fullName evidence="4">Putative pterin-4-alpha-carbinolamine dehydratase</fullName>
        <ecNumber evidence="3">4.2.1.96</ecNumber>
    </recommendedName>
</protein>
<dbReference type="Pfam" id="PF10025">
    <property type="entry name" value="DUF2267"/>
    <property type="match status" value="1"/>
</dbReference>
<dbReference type="GO" id="GO:0006729">
    <property type="term" value="P:tetrahydrobiopterin biosynthetic process"/>
    <property type="evidence" value="ECO:0007669"/>
    <property type="project" value="InterPro"/>
</dbReference>
<dbReference type="RefSeq" id="WP_310268734.1">
    <property type="nucleotide sequence ID" value="NZ_JAVDXW010000001.1"/>
</dbReference>
<dbReference type="Gene3D" id="1.10.490.110">
    <property type="entry name" value="Uncharacterized conserved protein DUF2267"/>
    <property type="match status" value="1"/>
</dbReference>
<dbReference type="EC" id="4.2.1.96" evidence="3"/>
<comment type="catalytic activity">
    <reaction evidence="1">
        <text>(4aS,6R)-4a-hydroxy-L-erythro-5,6,7,8-tetrahydrobiopterin = (6R)-L-erythro-6,7-dihydrobiopterin + H2O</text>
        <dbReference type="Rhea" id="RHEA:11920"/>
        <dbReference type="ChEBI" id="CHEBI:15377"/>
        <dbReference type="ChEBI" id="CHEBI:15642"/>
        <dbReference type="ChEBI" id="CHEBI:43120"/>
        <dbReference type="EC" id="4.2.1.96"/>
    </reaction>
</comment>
<keyword evidence="7" id="KW-1185">Reference proteome</keyword>
<name>A0AAE3ZBM6_9ACTN</name>
<dbReference type="InterPro" id="IPR036428">
    <property type="entry name" value="PCD_sf"/>
</dbReference>
<dbReference type="InterPro" id="IPR038282">
    <property type="entry name" value="DUF2267_sf"/>
</dbReference>
<dbReference type="Pfam" id="PF01329">
    <property type="entry name" value="Pterin_4a"/>
    <property type="match status" value="1"/>
</dbReference>
<dbReference type="Gene3D" id="3.30.1360.20">
    <property type="entry name" value="Transcriptional coactivator/pterin dehydratase"/>
    <property type="match status" value="1"/>
</dbReference>
<reference evidence="6" key="1">
    <citation type="submission" date="2023-07" db="EMBL/GenBank/DDBJ databases">
        <title>Sequencing the genomes of 1000 actinobacteria strains.</title>
        <authorList>
            <person name="Klenk H.-P."/>
        </authorList>
    </citation>
    <scope>NUCLEOTIDE SEQUENCE</scope>
    <source>
        <strain evidence="6">DSM 45977</strain>
    </source>
</reference>
<organism evidence="6 7">
    <name type="scientific">Haloactinomyces albus</name>
    <dbReference type="NCBI Taxonomy" id="1352928"/>
    <lineage>
        <taxon>Bacteria</taxon>
        <taxon>Bacillati</taxon>
        <taxon>Actinomycetota</taxon>
        <taxon>Actinomycetes</taxon>
        <taxon>Actinopolysporales</taxon>
        <taxon>Actinopolysporaceae</taxon>
        <taxon>Haloactinomyces</taxon>
    </lineage>
</organism>
<evidence type="ECO:0000256" key="2">
    <source>
        <dbReference type="ARBA" id="ARBA00006472"/>
    </source>
</evidence>
<evidence type="ECO:0000256" key="5">
    <source>
        <dbReference type="ARBA" id="ARBA00023239"/>
    </source>
</evidence>
<dbReference type="GO" id="GO:0008124">
    <property type="term" value="F:4-alpha-hydroxytetrahydrobiopterin dehydratase activity"/>
    <property type="evidence" value="ECO:0007669"/>
    <property type="project" value="UniProtKB-EC"/>
</dbReference>
<evidence type="ECO:0000256" key="1">
    <source>
        <dbReference type="ARBA" id="ARBA00001554"/>
    </source>
</evidence>
<dbReference type="InterPro" id="IPR001533">
    <property type="entry name" value="Pterin_deHydtase"/>
</dbReference>
<dbReference type="InterPro" id="IPR018727">
    <property type="entry name" value="DUF2267"/>
</dbReference>
<evidence type="ECO:0000313" key="6">
    <source>
        <dbReference type="EMBL" id="MDR7300262.1"/>
    </source>
</evidence>
<dbReference type="AlphaFoldDB" id="A0AAE3ZBM6"/>
<comment type="similarity">
    <text evidence="2">Belongs to the pterin-4-alpha-carbinolamine dehydratase family.</text>
</comment>
<evidence type="ECO:0000256" key="3">
    <source>
        <dbReference type="ARBA" id="ARBA00013252"/>
    </source>
</evidence>
<proteinExistence type="inferred from homology"/>
<evidence type="ECO:0000256" key="4">
    <source>
        <dbReference type="ARBA" id="ARBA00021735"/>
    </source>
</evidence>
<dbReference type="EMBL" id="JAVDXW010000001">
    <property type="protein sequence ID" value="MDR7300262.1"/>
    <property type="molecule type" value="Genomic_DNA"/>
</dbReference>
<sequence>MVAQYQEFIDGVKNHAGLSETDEARQAAVHVVEAVARHLDGVDQQQLATALPETIRSSVRWGLENASAHSLEEFLQDVAQRTERTPERARYLAQGVLSELTAQDRALADTLEHRLPDEFSALFAAPGGGPPPDWRAASADDRPRPLDAGELERALEQLVGWAGDTERISREVVLPPERWDPVHRRVNAAQQELSHHASVEERSDGVVVFSLRTRSLGAVTELDLQLAQRIDAAVSEVGSGG</sequence>
<evidence type="ECO:0000313" key="7">
    <source>
        <dbReference type="Proteomes" id="UP001180845"/>
    </source>
</evidence>
<keyword evidence="5" id="KW-0456">Lyase</keyword>